<sequence>MRLLAPVTVDQNAWNNRARPERDLRAAGPTGKRLRLFRRFTSPRLYRSHDVHGPSTEVRRSAKAACTSSVIGKGRQ</sequence>
<gene>
    <name evidence="2" type="ORF">chiPu_0031324</name>
</gene>
<feature type="region of interest" description="Disordered" evidence="1">
    <location>
        <begin position="47"/>
        <end position="76"/>
    </location>
</feature>
<reference evidence="2 3" key="1">
    <citation type="journal article" date="2018" name="Nat. Ecol. Evol.">
        <title>Shark genomes provide insights into elasmobranch evolution and the origin of vertebrates.</title>
        <authorList>
            <person name="Hara Y"/>
            <person name="Yamaguchi K"/>
            <person name="Onimaru K"/>
            <person name="Kadota M"/>
            <person name="Koyanagi M"/>
            <person name="Keeley SD"/>
            <person name="Tatsumi K"/>
            <person name="Tanaka K"/>
            <person name="Motone F"/>
            <person name="Kageyama Y"/>
            <person name="Nozu R"/>
            <person name="Adachi N"/>
            <person name="Nishimura O"/>
            <person name="Nakagawa R"/>
            <person name="Tanegashima C"/>
            <person name="Kiyatake I"/>
            <person name="Matsumoto R"/>
            <person name="Murakumo K"/>
            <person name="Nishida K"/>
            <person name="Terakita A"/>
            <person name="Kuratani S"/>
            <person name="Sato K"/>
            <person name="Hyodo S Kuraku.S."/>
        </authorList>
    </citation>
    <scope>NUCLEOTIDE SEQUENCE [LARGE SCALE GENOMIC DNA]</scope>
</reference>
<protein>
    <submittedName>
        <fullName evidence="2">Uncharacterized protein</fullName>
    </submittedName>
</protein>
<comment type="caution">
    <text evidence="2">The sequence shown here is derived from an EMBL/GenBank/DDBJ whole genome shotgun (WGS) entry which is preliminary data.</text>
</comment>
<proteinExistence type="predicted"/>
<dbReference type="AlphaFoldDB" id="A0A401TWZ4"/>
<dbReference type="Proteomes" id="UP000287033">
    <property type="component" value="Unassembled WGS sequence"/>
</dbReference>
<evidence type="ECO:0000256" key="1">
    <source>
        <dbReference type="SAM" id="MobiDB-lite"/>
    </source>
</evidence>
<evidence type="ECO:0000313" key="2">
    <source>
        <dbReference type="EMBL" id="GCC47150.1"/>
    </source>
</evidence>
<keyword evidence="3" id="KW-1185">Reference proteome</keyword>
<organism evidence="2 3">
    <name type="scientific">Chiloscyllium punctatum</name>
    <name type="common">Brownbanded bambooshark</name>
    <name type="synonym">Hemiscyllium punctatum</name>
    <dbReference type="NCBI Taxonomy" id="137246"/>
    <lineage>
        <taxon>Eukaryota</taxon>
        <taxon>Metazoa</taxon>
        <taxon>Chordata</taxon>
        <taxon>Craniata</taxon>
        <taxon>Vertebrata</taxon>
        <taxon>Chondrichthyes</taxon>
        <taxon>Elasmobranchii</taxon>
        <taxon>Galeomorphii</taxon>
        <taxon>Galeoidea</taxon>
        <taxon>Orectolobiformes</taxon>
        <taxon>Hemiscylliidae</taxon>
        <taxon>Chiloscyllium</taxon>
    </lineage>
</organism>
<evidence type="ECO:0000313" key="3">
    <source>
        <dbReference type="Proteomes" id="UP000287033"/>
    </source>
</evidence>
<accession>A0A401TWZ4</accession>
<feature type="compositionally biased region" description="Basic and acidic residues" evidence="1">
    <location>
        <begin position="47"/>
        <end position="60"/>
    </location>
</feature>
<dbReference type="EMBL" id="BEZZ01207128">
    <property type="protein sequence ID" value="GCC47150.1"/>
    <property type="molecule type" value="Genomic_DNA"/>
</dbReference>
<name>A0A401TWZ4_CHIPU</name>